<feature type="compositionally biased region" description="Basic and acidic residues" evidence="5">
    <location>
        <begin position="491"/>
        <end position="515"/>
    </location>
</feature>
<feature type="compositionally biased region" description="Basic residues" evidence="5">
    <location>
        <begin position="516"/>
        <end position="532"/>
    </location>
</feature>
<proteinExistence type="predicted"/>
<feature type="compositionally biased region" description="Acidic residues" evidence="5">
    <location>
        <begin position="72"/>
        <end position="83"/>
    </location>
</feature>
<dbReference type="GO" id="GO:0003723">
    <property type="term" value="F:RNA binding"/>
    <property type="evidence" value="ECO:0007669"/>
    <property type="project" value="UniProtKB-UniRule"/>
</dbReference>
<feature type="compositionally biased region" description="Low complexity" evidence="5">
    <location>
        <begin position="781"/>
        <end position="790"/>
    </location>
</feature>
<feature type="compositionally biased region" description="Acidic residues" evidence="5">
    <location>
        <begin position="268"/>
        <end position="281"/>
    </location>
</feature>
<dbReference type="InterPro" id="IPR000504">
    <property type="entry name" value="RRM_dom"/>
</dbReference>
<dbReference type="InterPro" id="IPR036361">
    <property type="entry name" value="SAP_dom_sf"/>
</dbReference>
<organism evidence="8">
    <name type="scientific">Clastoptera arizonana</name>
    <name type="common">Arizona spittle bug</name>
    <dbReference type="NCBI Taxonomy" id="38151"/>
    <lineage>
        <taxon>Eukaryota</taxon>
        <taxon>Metazoa</taxon>
        <taxon>Ecdysozoa</taxon>
        <taxon>Arthropoda</taxon>
        <taxon>Hexapoda</taxon>
        <taxon>Insecta</taxon>
        <taxon>Pterygota</taxon>
        <taxon>Neoptera</taxon>
        <taxon>Paraneoptera</taxon>
        <taxon>Hemiptera</taxon>
        <taxon>Auchenorrhyncha</taxon>
        <taxon>Cercopoidea</taxon>
        <taxon>Clastopteridae</taxon>
        <taxon>Clastoptera</taxon>
    </lineage>
</organism>
<reference evidence="8" key="1">
    <citation type="submission" date="2015-12" db="EMBL/GenBank/DDBJ databases">
        <title>De novo transcriptome assembly of four potential Pierce s Disease insect vectors from Arizona vineyards.</title>
        <authorList>
            <person name="Tassone E.E."/>
        </authorList>
    </citation>
    <scope>NUCLEOTIDE SEQUENCE</scope>
</reference>
<dbReference type="InterPro" id="IPR051738">
    <property type="entry name" value="SAF_Modulators"/>
</dbReference>
<dbReference type="EMBL" id="GEDC01026953">
    <property type="protein sequence ID" value="JAS10345.1"/>
    <property type="molecule type" value="Transcribed_RNA"/>
</dbReference>
<feature type="compositionally biased region" description="Basic and acidic residues" evidence="5">
    <location>
        <begin position="222"/>
        <end position="237"/>
    </location>
</feature>
<dbReference type="GO" id="GO:0006357">
    <property type="term" value="P:regulation of transcription by RNA polymerase II"/>
    <property type="evidence" value="ECO:0007669"/>
    <property type="project" value="TreeGrafter"/>
</dbReference>
<dbReference type="GO" id="GO:0050684">
    <property type="term" value="P:regulation of mRNA processing"/>
    <property type="evidence" value="ECO:0007669"/>
    <property type="project" value="TreeGrafter"/>
</dbReference>
<name>A0A1B6CAP0_9HEMI</name>
<dbReference type="PANTHER" id="PTHR15683">
    <property type="entry name" value="SCAFFOLD ATTACHMENT FACTOR B-RELATED"/>
    <property type="match status" value="1"/>
</dbReference>
<feature type="compositionally biased region" description="Basic and acidic residues" evidence="5">
    <location>
        <begin position="705"/>
        <end position="738"/>
    </location>
</feature>
<feature type="compositionally biased region" description="Polar residues" evidence="5">
    <location>
        <begin position="813"/>
        <end position="828"/>
    </location>
</feature>
<sequence>MSESKPKKLSELTVVHLRNELEKRNINKNGVKADLYERLEKALREEGHDPESFVFETIQKGNSKRSRRGDGDESVEASEDDKDENNTHEEKETDNDTADVQTEDNQSSIKEKEEKNTINTNIKNESISSQNKEDHVKTSLGEKENVPTQSPLKDDKSSKIKPDTSTKKTSKNETESSPKSNIKDDTLPASPGPRKSNRLSSEKNKCGELNVESLKSESNPSNEKKMQIKSDEEKLKQVENSMESQKEEKCTSEANGIDHEDSLNLTIGEDEDNFLGEEEEISQDKDQKDEIHSRGEQNKNAQGEKKQEKSSNEDKDVKSGEAAEEATQQEKAKKPTSGINSSCNLWISGLSSITRASDLKQIFSKFGKVVGAKVVTNARTPGARCYGFVTMTCSEDASKAMGNSHLTELHGRIISVVKATNDSAGPPKRNTEAKRNERPSPKKVEEKKKEQTTIRNKQDEKEDKIVPPGTEDFEKMEPAAPGTENEISVEGESKDKEIHSSRSSVRSENHPDGKRARSRTSSHRSFEKHRRTSPNVLTFSKIKEERDKQRMREKERMIREEDRRRDNQRQRDAERKQREESMSIRLDRERQRLKMEREKIEREKIELLKLKQERQRLERERARFEREKLEREKEELERLKRQTLSQLEEERRKRSLSSSRDREYESSRKRTATEVRYESNHSRYPDRDYKKENSHKSADISNSRRAYETDTRARAWEETAVTVREEWPKERDSARYIERSGSSYRPQEESRSKSERHGRERYQDSSKGDRYSERPVDSWHGSSVGGMKSFSGGGSGRETWVSGAPDRSKVDNHSSQSWPRPPGNSNRWSGGPMNNRGPQTGPMFPQNMESGIPGMGMMSMGPYSSSGTNRFDSYKLPY</sequence>
<dbReference type="PROSITE" id="PS50102">
    <property type="entry name" value="RRM"/>
    <property type="match status" value="1"/>
</dbReference>
<feature type="region of interest" description="Disordered" evidence="5">
    <location>
        <begin position="44"/>
        <end position="338"/>
    </location>
</feature>
<accession>A0A1B6CAP0</accession>
<evidence type="ECO:0000313" key="8">
    <source>
        <dbReference type="EMBL" id="JAS10345.1"/>
    </source>
</evidence>
<dbReference type="InterPro" id="IPR003034">
    <property type="entry name" value="SAP_dom"/>
</dbReference>
<evidence type="ECO:0000259" key="6">
    <source>
        <dbReference type="PROSITE" id="PS50102"/>
    </source>
</evidence>
<dbReference type="Gene3D" id="3.30.70.330">
    <property type="match status" value="1"/>
</dbReference>
<dbReference type="PROSITE" id="PS50800">
    <property type="entry name" value="SAP"/>
    <property type="match status" value="1"/>
</dbReference>
<feature type="compositionally biased region" description="Basic and acidic residues" evidence="5">
    <location>
        <begin position="282"/>
        <end position="321"/>
    </location>
</feature>
<feature type="compositionally biased region" description="Basic and acidic residues" evidence="5">
    <location>
        <begin position="429"/>
        <end position="465"/>
    </location>
</feature>
<dbReference type="SMART" id="SM00513">
    <property type="entry name" value="SAP"/>
    <property type="match status" value="1"/>
</dbReference>
<evidence type="ECO:0000256" key="3">
    <source>
        <dbReference type="ARBA" id="ARBA00023242"/>
    </source>
</evidence>
<dbReference type="Pfam" id="PF00076">
    <property type="entry name" value="RRM_1"/>
    <property type="match status" value="1"/>
</dbReference>
<evidence type="ECO:0008006" key="9">
    <source>
        <dbReference type="Google" id="ProtNLM"/>
    </source>
</evidence>
<dbReference type="Gene3D" id="1.10.720.30">
    <property type="entry name" value="SAP domain"/>
    <property type="match status" value="1"/>
</dbReference>
<feature type="compositionally biased region" description="Basic and acidic residues" evidence="5">
    <location>
        <begin position="152"/>
        <end position="186"/>
    </location>
</feature>
<keyword evidence="3" id="KW-0539">Nucleus</keyword>
<dbReference type="GO" id="GO:0043565">
    <property type="term" value="F:sequence-specific DNA binding"/>
    <property type="evidence" value="ECO:0007669"/>
    <property type="project" value="TreeGrafter"/>
</dbReference>
<keyword evidence="2 4" id="KW-0694">RNA-binding</keyword>
<feature type="domain" description="SAP" evidence="7">
    <location>
        <begin position="9"/>
        <end position="43"/>
    </location>
</feature>
<evidence type="ECO:0000256" key="4">
    <source>
        <dbReference type="PROSITE-ProRule" id="PRU00176"/>
    </source>
</evidence>
<feature type="compositionally biased region" description="Basic and acidic residues" evidence="5">
    <location>
        <begin position="630"/>
        <end position="640"/>
    </location>
</feature>
<dbReference type="PANTHER" id="PTHR15683:SF8">
    <property type="entry name" value="SCAFFOLD ATTACHMENT FACTOR B, ISOFORM B"/>
    <property type="match status" value="1"/>
</dbReference>
<dbReference type="AlphaFoldDB" id="A0A1B6CAP0"/>
<feature type="compositionally biased region" description="Polar residues" evidence="5">
    <location>
        <begin position="98"/>
        <end position="108"/>
    </location>
</feature>
<feature type="compositionally biased region" description="Polar residues" evidence="5">
    <location>
        <begin position="117"/>
        <end position="130"/>
    </location>
</feature>
<evidence type="ECO:0000259" key="7">
    <source>
        <dbReference type="PROSITE" id="PS50800"/>
    </source>
</evidence>
<dbReference type="Pfam" id="PF02037">
    <property type="entry name" value="SAP"/>
    <property type="match status" value="1"/>
</dbReference>
<feature type="compositionally biased region" description="Basic and acidic residues" evidence="5">
    <location>
        <begin position="244"/>
        <end position="262"/>
    </location>
</feature>
<dbReference type="InterPro" id="IPR035979">
    <property type="entry name" value="RBD_domain_sf"/>
</dbReference>
<dbReference type="SUPFAM" id="SSF54928">
    <property type="entry name" value="RNA-binding domain, RBD"/>
    <property type="match status" value="1"/>
</dbReference>
<gene>
    <name evidence="8" type="ORF">g.40676</name>
</gene>
<protein>
    <recommendedName>
        <fullName evidence="9">RRM domain-containing protein</fullName>
    </recommendedName>
</protein>
<evidence type="ECO:0000256" key="5">
    <source>
        <dbReference type="SAM" id="MobiDB-lite"/>
    </source>
</evidence>
<feature type="compositionally biased region" description="Basic and acidic residues" evidence="5">
    <location>
        <begin position="746"/>
        <end position="777"/>
    </location>
</feature>
<comment type="subcellular location">
    <subcellularLocation>
        <location evidence="1">Nucleus</location>
    </subcellularLocation>
</comment>
<feature type="compositionally biased region" description="Low complexity" evidence="5">
    <location>
        <begin position="848"/>
        <end position="867"/>
    </location>
</feature>
<feature type="region of interest" description="Disordered" evidence="5">
    <location>
        <begin position="418"/>
        <end position="605"/>
    </location>
</feature>
<feature type="domain" description="RRM" evidence="6">
    <location>
        <begin position="343"/>
        <end position="421"/>
    </location>
</feature>
<feature type="region of interest" description="Disordered" evidence="5">
    <location>
        <begin position="630"/>
        <end position="878"/>
    </location>
</feature>
<feature type="compositionally biased region" description="Basic and acidic residues" evidence="5">
    <location>
        <begin position="131"/>
        <end position="145"/>
    </location>
</feature>
<feature type="compositionally biased region" description="Basic and acidic residues" evidence="5">
    <location>
        <begin position="541"/>
        <end position="605"/>
    </location>
</feature>
<evidence type="ECO:0000256" key="2">
    <source>
        <dbReference type="ARBA" id="ARBA00022884"/>
    </source>
</evidence>
<dbReference type="InterPro" id="IPR012677">
    <property type="entry name" value="Nucleotide-bd_a/b_plait_sf"/>
</dbReference>
<evidence type="ECO:0000256" key="1">
    <source>
        <dbReference type="ARBA" id="ARBA00004123"/>
    </source>
</evidence>
<dbReference type="SUPFAM" id="SSF68906">
    <property type="entry name" value="SAP domain"/>
    <property type="match status" value="1"/>
</dbReference>
<feature type="compositionally biased region" description="Basic and acidic residues" evidence="5">
    <location>
        <begin position="659"/>
        <end position="698"/>
    </location>
</feature>
<dbReference type="SMART" id="SM00360">
    <property type="entry name" value="RRM"/>
    <property type="match status" value="1"/>
</dbReference>
<dbReference type="GO" id="GO:0005634">
    <property type="term" value="C:nucleus"/>
    <property type="evidence" value="ECO:0007669"/>
    <property type="project" value="UniProtKB-SubCell"/>
</dbReference>